<feature type="region of interest" description="Disordered" evidence="1">
    <location>
        <begin position="1"/>
        <end position="69"/>
    </location>
</feature>
<evidence type="ECO:0000313" key="2">
    <source>
        <dbReference type="EMBL" id="KAF7344917.1"/>
    </source>
</evidence>
<feature type="compositionally biased region" description="Polar residues" evidence="1">
    <location>
        <begin position="25"/>
        <end position="47"/>
    </location>
</feature>
<organism evidence="2 3">
    <name type="scientific">Mycena venus</name>
    <dbReference type="NCBI Taxonomy" id="2733690"/>
    <lineage>
        <taxon>Eukaryota</taxon>
        <taxon>Fungi</taxon>
        <taxon>Dikarya</taxon>
        <taxon>Basidiomycota</taxon>
        <taxon>Agaricomycotina</taxon>
        <taxon>Agaricomycetes</taxon>
        <taxon>Agaricomycetidae</taxon>
        <taxon>Agaricales</taxon>
        <taxon>Marasmiineae</taxon>
        <taxon>Mycenaceae</taxon>
        <taxon>Mycena</taxon>
    </lineage>
</organism>
<proteinExistence type="predicted"/>
<evidence type="ECO:0000313" key="3">
    <source>
        <dbReference type="Proteomes" id="UP000620124"/>
    </source>
</evidence>
<evidence type="ECO:0000256" key="1">
    <source>
        <dbReference type="SAM" id="MobiDB-lite"/>
    </source>
</evidence>
<name>A0A8H6XR10_9AGAR</name>
<dbReference type="EMBL" id="JACAZI010000014">
    <property type="protein sequence ID" value="KAF7344917.1"/>
    <property type="molecule type" value="Genomic_DNA"/>
</dbReference>
<feature type="compositionally biased region" description="Low complexity" evidence="1">
    <location>
        <begin position="48"/>
        <end position="59"/>
    </location>
</feature>
<dbReference type="Proteomes" id="UP000620124">
    <property type="component" value="Unassembled WGS sequence"/>
</dbReference>
<keyword evidence="3" id="KW-1185">Reference proteome</keyword>
<protein>
    <submittedName>
        <fullName evidence="2">Uncharacterized protein</fullName>
    </submittedName>
</protein>
<sequence length="194" mass="20897">MPRVLSALLDTPSSPLAPPAGSNAGGTSPARSPSSTLPITPSNHNRGSSSSLYNSAASNRHFRRQPSTATEDFTQVGVLHARKLKLKPEAVMMLEDFCKLATSASDVVMYAQMLKITDMQALVSPANIAFTISKQLDNKIDIHSMRTMLSPSLPFYVKKSGGDTPSGIMKTLILDHRTAWGVTPDVIDDKSKWG</sequence>
<reference evidence="2" key="1">
    <citation type="submission" date="2020-05" db="EMBL/GenBank/DDBJ databases">
        <title>Mycena genomes resolve the evolution of fungal bioluminescence.</title>
        <authorList>
            <person name="Tsai I.J."/>
        </authorList>
    </citation>
    <scope>NUCLEOTIDE SEQUENCE</scope>
    <source>
        <strain evidence="2">CCC161011</strain>
    </source>
</reference>
<accession>A0A8H6XR10</accession>
<comment type="caution">
    <text evidence="2">The sequence shown here is derived from an EMBL/GenBank/DDBJ whole genome shotgun (WGS) entry which is preliminary data.</text>
</comment>
<dbReference type="OrthoDB" id="10496851at2759"/>
<dbReference type="AlphaFoldDB" id="A0A8H6XR10"/>
<gene>
    <name evidence="2" type="ORF">MVEN_01654100</name>
</gene>